<dbReference type="InterPro" id="IPR014710">
    <property type="entry name" value="RmlC-like_jellyroll"/>
</dbReference>
<gene>
    <name evidence="2" type="ORF">T190607A01A_11349</name>
</gene>
<organism evidence="2 3">
    <name type="scientific">Tenacibaculum platacis</name>
    <dbReference type="NCBI Taxonomy" id="3137852"/>
    <lineage>
        <taxon>Bacteria</taxon>
        <taxon>Pseudomonadati</taxon>
        <taxon>Bacteroidota</taxon>
        <taxon>Flavobacteriia</taxon>
        <taxon>Flavobacteriales</taxon>
        <taxon>Flavobacteriaceae</taxon>
        <taxon>Tenacibaculum</taxon>
    </lineage>
</organism>
<proteinExistence type="predicted"/>
<dbReference type="InterPro" id="IPR000595">
    <property type="entry name" value="cNMP-bd_dom"/>
</dbReference>
<comment type="caution">
    <text evidence="2">The sequence shown here is derived from an EMBL/GenBank/DDBJ whole genome shotgun (WGS) entry which is preliminary data.</text>
</comment>
<dbReference type="SMART" id="SM00100">
    <property type="entry name" value="cNMP"/>
    <property type="match status" value="1"/>
</dbReference>
<dbReference type="PROSITE" id="PS50042">
    <property type="entry name" value="CNMP_BINDING_3"/>
    <property type="match status" value="1"/>
</dbReference>
<dbReference type="InterPro" id="IPR018490">
    <property type="entry name" value="cNMP-bd_dom_sf"/>
</dbReference>
<keyword evidence="3" id="KW-1185">Reference proteome</keyword>
<feature type="domain" description="Cyclic nucleotide-binding" evidence="1">
    <location>
        <begin position="10"/>
        <end position="121"/>
    </location>
</feature>
<dbReference type="CDD" id="cd00038">
    <property type="entry name" value="CAP_ED"/>
    <property type="match status" value="1"/>
</dbReference>
<evidence type="ECO:0000313" key="2">
    <source>
        <dbReference type="EMBL" id="CAL2082364.1"/>
    </source>
</evidence>
<dbReference type="SUPFAM" id="SSF51206">
    <property type="entry name" value="cAMP-binding domain-like"/>
    <property type="match status" value="1"/>
</dbReference>
<dbReference type="Proteomes" id="UP001497416">
    <property type="component" value="Unassembled WGS sequence"/>
</dbReference>
<dbReference type="RefSeq" id="WP_348711266.1">
    <property type="nucleotide sequence ID" value="NZ_CAXIXY010000003.1"/>
</dbReference>
<reference evidence="2 3" key="1">
    <citation type="submission" date="2024-05" db="EMBL/GenBank/DDBJ databases">
        <authorList>
            <person name="Duchaud E."/>
        </authorList>
    </citation>
    <scope>NUCLEOTIDE SEQUENCE [LARGE SCALE GENOMIC DNA]</scope>
    <source>
        <strain evidence="2">Ena-SAMPLE-TAB-13-05-2024-13:56:06:370-140302</strain>
    </source>
</reference>
<sequence length="187" mass="21922">MHNLLQKFQEIAHLSKESEIMLLNTIERIEYPAKTNLQEIGKVCNSIYFVEKGVARTYYYKDGKDITYWIVTENDFVGAMGSFFTREPSNKLVETIEPCILWKFDFDKLEELFKVNQELERSARLFSYYGIGLLEKRADSLHFNTAKERYDIMLQKQPDLLKRVPLGMVASYLGITQETLSRIRANK</sequence>
<dbReference type="Pfam" id="PF00027">
    <property type="entry name" value="cNMP_binding"/>
    <property type="match status" value="1"/>
</dbReference>
<protein>
    <submittedName>
        <fullName evidence="2">Crp/Fnr family transcriptional regulator</fullName>
    </submittedName>
</protein>
<evidence type="ECO:0000313" key="3">
    <source>
        <dbReference type="Proteomes" id="UP001497416"/>
    </source>
</evidence>
<dbReference type="EMBL" id="CAXIXY010000003">
    <property type="protein sequence ID" value="CAL2082364.1"/>
    <property type="molecule type" value="Genomic_DNA"/>
</dbReference>
<accession>A0ABP1EJS1</accession>
<name>A0ABP1EJS1_9FLAO</name>
<evidence type="ECO:0000259" key="1">
    <source>
        <dbReference type="PROSITE" id="PS50042"/>
    </source>
</evidence>
<dbReference type="Gene3D" id="2.60.120.10">
    <property type="entry name" value="Jelly Rolls"/>
    <property type="match status" value="1"/>
</dbReference>